<sequence length="89" mass="10122">MIKSTLKRLLSSQFGRQIMVIGLPEPTLIHELTPYLPKAQRIAIHNKFCFISFDSQIDAAYAVQVLNGHVVKGQRIRARMTTPTFDKKP</sequence>
<evidence type="ECO:0000313" key="3">
    <source>
        <dbReference type="EMBL" id="CAG9310106.1"/>
    </source>
</evidence>
<dbReference type="CDD" id="cd00590">
    <property type="entry name" value="RRM_SF"/>
    <property type="match status" value="1"/>
</dbReference>
<dbReference type="InterPro" id="IPR012677">
    <property type="entry name" value="Nucleotide-bd_a/b_plait_sf"/>
</dbReference>
<comment type="caution">
    <text evidence="3">The sequence shown here is derived from an EMBL/GenBank/DDBJ whole genome shotgun (WGS) entry which is preliminary data.</text>
</comment>
<dbReference type="Proteomes" id="UP001162131">
    <property type="component" value="Unassembled WGS sequence"/>
</dbReference>
<reference evidence="3" key="1">
    <citation type="submission" date="2021-09" db="EMBL/GenBank/DDBJ databases">
        <authorList>
            <consortium name="AG Swart"/>
            <person name="Singh M."/>
            <person name="Singh A."/>
            <person name="Seah K."/>
            <person name="Emmerich C."/>
        </authorList>
    </citation>
    <scope>NUCLEOTIDE SEQUENCE</scope>
    <source>
        <strain evidence="3">ATCC30299</strain>
    </source>
</reference>
<gene>
    <name evidence="3" type="ORF">BSTOLATCC_MIC315</name>
</gene>
<dbReference type="InterPro" id="IPR035979">
    <property type="entry name" value="RBD_domain_sf"/>
</dbReference>
<dbReference type="Gene3D" id="3.30.70.330">
    <property type="match status" value="1"/>
</dbReference>
<evidence type="ECO:0000256" key="1">
    <source>
        <dbReference type="PROSITE-ProRule" id="PRU00176"/>
    </source>
</evidence>
<keyword evidence="1" id="KW-0694">RNA-binding</keyword>
<proteinExistence type="predicted"/>
<keyword evidence="4" id="KW-1185">Reference proteome</keyword>
<name>A0AAU9I9N5_9CILI</name>
<evidence type="ECO:0000313" key="4">
    <source>
        <dbReference type="Proteomes" id="UP001162131"/>
    </source>
</evidence>
<organism evidence="3 4">
    <name type="scientific">Blepharisma stoltei</name>
    <dbReference type="NCBI Taxonomy" id="1481888"/>
    <lineage>
        <taxon>Eukaryota</taxon>
        <taxon>Sar</taxon>
        <taxon>Alveolata</taxon>
        <taxon>Ciliophora</taxon>
        <taxon>Postciliodesmatophora</taxon>
        <taxon>Heterotrichea</taxon>
        <taxon>Heterotrichida</taxon>
        <taxon>Blepharismidae</taxon>
        <taxon>Blepharisma</taxon>
    </lineage>
</organism>
<dbReference type="PROSITE" id="PS50102">
    <property type="entry name" value="RRM"/>
    <property type="match status" value="1"/>
</dbReference>
<evidence type="ECO:0000259" key="2">
    <source>
        <dbReference type="PROSITE" id="PS50102"/>
    </source>
</evidence>
<accession>A0AAU9I9N5</accession>
<dbReference type="InterPro" id="IPR000504">
    <property type="entry name" value="RRM_dom"/>
</dbReference>
<dbReference type="Pfam" id="PF00076">
    <property type="entry name" value="RRM_1"/>
    <property type="match status" value="1"/>
</dbReference>
<dbReference type="GO" id="GO:0003723">
    <property type="term" value="F:RNA binding"/>
    <property type="evidence" value="ECO:0007669"/>
    <property type="project" value="UniProtKB-UniRule"/>
</dbReference>
<dbReference type="SMART" id="SM00360">
    <property type="entry name" value="RRM"/>
    <property type="match status" value="1"/>
</dbReference>
<protein>
    <recommendedName>
        <fullName evidence="2">RRM domain-containing protein</fullName>
    </recommendedName>
</protein>
<dbReference type="SUPFAM" id="SSF54928">
    <property type="entry name" value="RNA-binding domain, RBD"/>
    <property type="match status" value="1"/>
</dbReference>
<dbReference type="EMBL" id="CAJZBQ010000001">
    <property type="protein sequence ID" value="CAG9310106.1"/>
    <property type="molecule type" value="Genomic_DNA"/>
</dbReference>
<dbReference type="AlphaFoldDB" id="A0AAU9I9N5"/>
<feature type="domain" description="RRM" evidence="2">
    <location>
        <begin position="16"/>
        <end position="83"/>
    </location>
</feature>